<gene>
    <name evidence="1" type="ORF">SPELUC_LOCUS13927</name>
</gene>
<keyword evidence="2" id="KW-1185">Reference proteome</keyword>
<evidence type="ECO:0000313" key="1">
    <source>
        <dbReference type="EMBL" id="CAG8742689.1"/>
    </source>
</evidence>
<name>A0ACA9QBG0_9GLOM</name>
<reference evidence="1" key="1">
    <citation type="submission" date="2021-06" db="EMBL/GenBank/DDBJ databases">
        <authorList>
            <person name="Kallberg Y."/>
            <person name="Tangrot J."/>
            <person name="Rosling A."/>
        </authorList>
    </citation>
    <scope>NUCLEOTIDE SEQUENCE</scope>
    <source>
        <strain evidence="1">28 12/20/2015</strain>
    </source>
</reference>
<organism evidence="1 2">
    <name type="scientific">Cetraspora pellucida</name>
    <dbReference type="NCBI Taxonomy" id="1433469"/>
    <lineage>
        <taxon>Eukaryota</taxon>
        <taxon>Fungi</taxon>
        <taxon>Fungi incertae sedis</taxon>
        <taxon>Mucoromycota</taxon>
        <taxon>Glomeromycotina</taxon>
        <taxon>Glomeromycetes</taxon>
        <taxon>Diversisporales</taxon>
        <taxon>Gigasporaceae</taxon>
        <taxon>Cetraspora</taxon>
    </lineage>
</organism>
<protein>
    <submittedName>
        <fullName evidence="1">13627_t:CDS:1</fullName>
    </submittedName>
</protein>
<dbReference type="Proteomes" id="UP000789366">
    <property type="component" value="Unassembled WGS sequence"/>
</dbReference>
<sequence>DNLEMNSVKKVIEEMFGPEEVLDDEISDLREISDLQLITEATRIPTPKLRPSHPLQLQSIYWYNDHDYWIWWNQNDKNDLENLLQKLTNNPKAMIQVPWCDFCNKQKAYSQVTCYGKSHGSRDNYWYFYGCFECTDYGDLQAFKCGDCVKFDKELAEKEAAAAAATSETNSDNDENWETNSDGETVLELNEQQQQQNDIIVQIQIVAAGDANTTANVIVNDATDDGNDGNDGNGEEAIVMSAQISNGDDVLIPADASDDGNSSIRIESDDEENYNIVIVA</sequence>
<evidence type="ECO:0000313" key="2">
    <source>
        <dbReference type="Proteomes" id="UP000789366"/>
    </source>
</evidence>
<comment type="caution">
    <text evidence="1">The sequence shown here is derived from an EMBL/GenBank/DDBJ whole genome shotgun (WGS) entry which is preliminary data.</text>
</comment>
<proteinExistence type="predicted"/>
<feature type="non-terminal residue" evidence="1">
    <location>
        <position position="1"/>
    </location>
</feature>
<dbReference type="EMBL" id="CAJVPW010038704">
    <property type="protein sequence ID" value="CAG8742689.1"/>
    <property type="molecule type" value="Genomic_DNA"/>
</dbReference>
<accession>A0ACA9QBG0</accession>